<dbReference type="InterPro" id="IPR000014">
    <property type="entry name" value="PAS"/>
</dbReference>
<feature type="domain" description="PAC" evidence="2">
    <location>
        <begin position="226"/>
        <end position="268"/>
    </location>
</feature>
<dbReference type="PROSITE" id="PS50112">
    <property type="entry name" value="PAS"/>
    <property type="match status" value="2"/>
</dbReference>
<evidence type="ECO:0000259" key="2">
    <source>
        <dbReference type="PROSITE" id="PS50113"/>
    </source>
</evidence>
<feature type="domain" description="PAS" evidence="1">
    <location>
        <begin position="16"/>
        <end position="79"/>
    </location>
</feature>
<accession>X0UNS9</accession>
<feature type="non-terminal residue" evidence="3">
    <location>
        <position position="1"/>
    </location>
</feature>
<proteinExistence type="predicted"/>
<protein>
    <recommendedName>
        <fullName evidence="4">PAS domain-containing protein</fullName>
    </recommendedName>
</protein>
<dbReference type="Gene3D" id="3.30.450.20">
    <property type="entry name" value="PAS domain"/>
    <property type="match status" value="2"/>
</dbReference>
<name>X0UNS9_9ZZZZ</name>
<dbReference type="AlphaFoldDB" id="X0UNS9"/>
<comment type="caution">
    <text evidence="3">The sequence shown here is derived from an EMBL/GenBank/DDBJ whole genome shotgun (WGS) entry which is preliminary data.</text>
</comment>
<evidence type="ECO:0000313" key="3">
    <source>
        <dbReference type="EMBL" id="GAG07340.1"/>
    </source>
</evidence>
<evidence type="ECO:0008006" key="4">
    <source>
        <dbReference type="Google" id="ProtNLM"/>
    </source>
</evidence>
<dbReference type="PROSITE" id="PS50113">
    <property type="entry name" value="PAC"/>
    <property type="match status" value="1"/>
</dbReference>
<dbReference type="InterPro" id="IPR035965">
    <property type="entry name" value="PAS-like_dom_sf"/>
</dbReference>
<feature type="domain" description="PAS" evidence="1">
    <location>
        <begin position="159"/>
        <end position="223"/>
    </location>
</feature>
<reference evidence="3" key="1">
    <citation type="journal article" date="2014" name="Front. Microbiol.">
        <title>High frequency of phylogenetically diverse reductive dehalogenase-homologous genes in deep subseafloor sedimentary metagenomes.</title>
        <authorList>
            <person name="Kawai M."/>
            <person name="Futagami T."/>
            <person name="Toyoda A."/>
            <person name="Takaki Y."/>
            <person name="Nishi S."/>
            <person name="Hori S."/>
            <person name="Arai W."/>
            <person name="Tsubouchi T."/>
            <person name="Morono Y."/>
            <person name="Uchiyama I."/>
            <person name="Ito T."/>
            <person name="Fujiyama A."/>
            <person name="Inagaki F."/>
            <person name="Takami H."/>
        </authorList>
    </citation>
    <scope>NUCLEOTIDE SEQUENCE</scope>
    <source>
        <strain evidence="3">Expedition CK06-06</strain>
    </source>
</reference>
<dbReference type="CDD" id="cd00130">
    <property type="entry name" value="PAS"/>
    <property type="match status" value="2"/>
</dbReference>
<dbReference type="PANTHER" id="PTHR44757">
    <property type="entry name" value="DIGUANYLATE CYCLASE DGCP"/>
    <property type="match status" value="1"/>
</dbReference>
<organism evidence="3">
    <name type="scientific">marine sediment metagenome</name>
    <dbReference type="NCBI Taxonomy" id="412755"/>
    <lineage>
        <taxon>unclassified sequences</taxon>
        <taxon>metagenomes</taxon>
        <taxon>ecological metagenomes</taxon>
    </lineage>
</organism>
<gene>
    <name evidence="3" type="ORF">S01H1_38725</name>
</gene>
<sequence>EALRREQKKSQAVRKSKKYIDDILAKSPIPTFILDKNHRVIQWNGACQQMTGVLAEEMLGKEVWEGFSIDDRGSMADIIIDDPDLIEEKYADSIISKQDYGRFELEMFLPKLKGGRRAIITVAPIMDNNEIVRGAIQTIQEIKDLPHENGMRKNGPSGLIEESFVHPTFKIDSRGKISFWNRACEEKFGFPSSQMLGKSPLTFVSKRYRSNFRKMVISVLKGESPIDKEWKYYDSEGKPLYVLANAYPLKASDGEGRECVIVNTNITD</sequence>
<feature type="non-terminal residue" evidence="3">
    <location>
        <position position="268"/>
    </location>
</feature>
<dbReference type="Pfam" id="PF00989">
    <property type="entry name" value="PAS"/>
    <property type="match status" value="1"/>
</dbReference>
<dbReference type="GO" id="GO:0006355">
    <property type="term" value="P:regulation of DNA-templated transcription"/>
    <property type="evidence" value="ECO:0007669"/>
    <property type="project" value="InterPro"/>
</dbReference>
<dbReference type="PANTHER" id="PTHR44757:SF2">
    <property type="entry name" value="BIOFILM ARCHITECTURE MAINTENANCE PROTEIN MBAA"/>
    <property type="match status" value="1"/>
</dbReference>
<evidence type="ECO:0000259" key="1">
    <source>
        <dbReference type="PROSITE" id="PS50112"/>
    </source>
</evidence>
<dbReference type="SMART" id="SM00091">
    <property type="entry name" value="PAS"/>
    <property type="match status" value="2"/>
</dbReference>
<dbReference type="InterPro" id="IPR052155">
    <property type="entry name" value="Biofilm_reg_signaling"/>
</dbReference>
<dbReference type="SUPFAM" id="SSF55785">
    <property type="entry name" value="PYP-like sensor domain (PAS domain)"/>
    <property type="match status" value="2"/>
</dbReference>
<dbReference type="Pfam" id="PF13426">
    <property type="entry name" value="PAS_9"/>
    <property type="match status" value="1"/>
</dbReference>
<dbReference type="EMBL" id="BARS01024393">
    <property type="protein sequence ID" value="GAG07340.1"/>
    <property type="molecule type" value="Genomic_DNA"/>
</dbReference>
<dbReference type="InterPro" id="IPR013767">
    <property type="entry name" value="PAS_fold"/>
</dbReference>
<dbReference type="NCBIfam" id="TIGR00229">
    <property type="entry name" value="sensory_box"/>
    <property type="match status" value="2"/>
</dbReference>
<dbReference type="InterPro" id="IPR000700">
    <property type="entry name" value="PAS-assoc_C"/>
</dbReference>